<comment type="caution">
    <text evidence="2">The sequence shown here is derived from an EMBL/GenBank/DDBJ whole genome shotgun (WGS) entry which is preliminary data.</text>
</comment>
<protein>
    <submittedName>
        <fullName evidence="2">Uncharacterized protein</fullName>
    </submittedName>
</protein>
<feature type="signal peptide" evidence="1">
    <location>
        <begin position="1"/>
        <end position="18"/>
    </location>
</feature>
<name>A0ABR3EW49_9AGAR</name>
<proteinExistence type="predicted"/>
<evidence type="ECO:0000313" key="3">
    <source>
        <dbReference type="Proteomes" id="UP001465976"/>
    </source>
</evidence>
<accession>A0ABR3EW49</accession>
<evidence type="ECO:0000256" key="1">
    <source>
        <dbReference type="SAM" id="SignalP"/>
    </source>
</evidence>
<dbReference type="Proteomes" id="UP001465976">
    <property type="component" value="Unassembled WGS sequence"/>
</dbReference>
<feature type="chain" id="PRO_5046973776" evidence="1">
    <location>
        <begin position="19"/>
        <end position="201"/>
    </location>
</feature>
<organism evidence="2 3">
    <name type="scientific">Marasmius crinis-equi</name>
    <dbReference type="NCBI Taxonomy" id="585013"/>
    <lineage>
        <taxon>Eukaryota</taxon>
        <taxon>Fungi</taxon>
        <taxon>Dikarya</taxon>
        <taxon>Basidiomycota</taxon>
        <taxon>Agaricomycotina</taxon>
        <taxon>Agaricomycetes</taxon>
        <taxon>Agaricomycetidae</taxon>
        <taxon>Agaricales</taxon>
        <taxon>Marasmiineae</taxon>
        <taxon>Marasmiaceae</taxon>
        <taxon>Marasmius</taxon>
    </lineage>
</organism>
<keyword evidence="3" id="KW-1185">Reference proteome</keyword>
<dbReference type="EMBL" id="JBAHYK010001663">
    <property type="protein sequence ID" value="KAL0567138.1"/>
    <property type="molecule type" value="Genomic_DNA"/>
</dbReference>
<dbReference type="SUPFAM" id="SSF89372">
    <property type="entry name" value="Fucose-specific lectin"/>
    <property type="match status" value="1"/>
</dbReference>
<reference evidence="2 3" key="1">
    <citation type="submission" date="2024-02" db="EMBL/GenBank/DDBJ databases">
        <title>A draft genome for the cacao thread blight pathogen Marasmius crinis-equi.</title>
        <authorList>
            <person name="Cohen S.P."/>
            <person name="Baruah I.K."/>
            <person name="Amoako-Attah I."/>
            <person name="Bukari Y."/>
            <person name="Meinhardt L.W."/>
            <person name="Bailey B.A."/>
        </authorList>
    </citation>
    <scope>NUCLEOTIDE SEQUENCE [LARGE SCALE GENOMIC DNA]</scope>
    <source>
        <strain evidence="2 3">GH-76</strain>
    </source>
</reference>
<keyword evidence="1" id="KW-0732">Signal</keyword>
<dbReference type="Gene3D" id="2.120.10.70">
    <property type="entry name" value="Fucose-specific lectin"/>
    <property type="match status" value="1"/>
</dbReference>
<gene>
    <name evidence="2" type="ORF">V5O48_014850</name>
</gene>
<evidence type="ECO:0000313" key="2">
    <source>
        <dbReference type="EMBL" id="KAL0567138.1"/>
    </source>
</evidence>
<sequence length="201" mass="21473">MFKTLTVLGLLGASIVNAGPILQPLAYSVAPLATIAGIQAASGDSRMFYQKPDGSIWMTCVSGHWTSGHTTCDSQIVPAGQALSTTPLTAVNTPDMTEWHLYFVTPTNTLAEYIFQSSAMTATNPSGVRGGPSCTDCITTEQFAVVSTKNKVLNALYQIDNDQPKLRVWFISAGQPNTVMEAGKQGDQVWQLIGMPNSVLT</sequence>